<reference evidence="2" key="1">
    <citation type="journal article" date="2020" name="Stud. Mycol.">
        <title>101 Dothideomycetes genomes: a test case for predicting lifestyles and emergence of pathogens.</title>
        <authorList>
            <person name="Haridas S."/>
            <person name="Albert R."/>
            <person name="Binder M."/>
            <person name="Bloem J."/>
            <person name="Labutti K."/>
            <person name="Salamov A."/>
            <person name="Andreopoulos B."/>
            <person name="Baker S."/>
            <person name="Barry K."/>
            <person name="Bills G."/>
            <person name="Bluhm B."/>
            <person name="Cannon C."/>
            <person name="Castanera R."/>
            <person name="Culley D."/>
            <person name="Daum C."/>
            <person name="Ezra D."/>
            <person name="Gonzalez J."/>
            <person name="Henrissat B."/>
            <person name="Kuo A."/>
            <person name="Liang C."/>
            <person name="Lipzen A."/>
            <person name="Lutzoni F."/>
            <person name="Magnuson J."/>
            <person name="Mondo S."/>
            <person name="Nolan M."/>
            <person name="Ohm R."/>
            <person name="Pangilinan J."/>
            <person name="Park H.-J."/>
            <person name="Ramirez L."/>
            <person name="Alfaro M."/>
            <person name="Sun H."/>
            <person name="Tritt A."/>
            <person name="Yoshinaga Y."/>
            <person name="Zwiers L.-H."/>
            <person name="Turgeon B."/>
            <person name="Goodwin S."/>
            <person name="Spatafora J."/>
            <person name="Crous P."/>
            <person name="Grigoriev I."/>
        </authorList>
    </citation>
    <scope>NUCLEOTIDE SEQUENCE</scope>
    <source>
        <strain evidence="2">CBS 480.64</strain>
    </source>
</reference>
<feature type="compositionally biased region" description="Acidic residues" evidence="1">
    <location>
        <begin position="115"/>
        <end position="125"/>
    </location>
</feature>
<evidence type="ECO:0000256" key="1">
    <source>
        <dbReference type="SAM" id="MobiDB-lite"/>
    </source>
</evidence>
<keyword evidence="3" id="KW-1185">Reference proteome</keyword>
<organism evidence="2 3">
    <name type="scientific">Piedraia hortae CBS 480.64</name>
    <dbReference type="NCBI Taxonomy" id="1314780"/>
    <lineage>
        <taxon>Eukaryota</taxon>
        <taxon>Fungi</taxon>
        <taxon>Dikarya</taxon>
        <taxon>Ascomycota</taxon>
        <taxon>Pezizomycotina</taxon>
        <taxon>Dothideomycetes</taxon>
        <taxon>Dothideomycetidae</taxon>
        <taxon>Capnodiales</taxon>
        <taxon>Piedraiaceae</taxon>
        <taxon>Piedraia</taxon>
    </lineage>
</organism>
<gene>
    <name evidence="2" type="ORF">K470DRAFT_297221</name>
</gene>
<proteinExistence type="predicted"/>
<feature type="region of interest" description="Disordered" evidence="1">
    <location>
        <begin position="37"/>
        <end position="83"/>
    </location>
</feature>
<feature type="region of interest" description="Disordered" evidence="1">
    <location>
        <begin position="111"/>
        <end position="133"/>
    </location>
</feature>
<evidence type="ECO:0000313" key="2">
    <source>
        <dbReference type="EMBL" id="KAF2857246.1"/>
    </source>
</evidence>
<dbReference type="Proteomes" id="UP000799421">
    <property type="component" value="Unassembled WGS sequence"/>
</dbReference>
<feature type="compositionally biased region" description="Polar residues" evidence="1">
    <location>
        <begin position="74"/>
        <end position="83"/>
    </location>
</feature>
<protein>
    <submittedName>
        <fullName evidence="2">Uncharacterized protein</fullName>
    </submittedName>
</protein>
<dbReference type="EMBL" id="MU006055">
    <property type="protein sequence ID" value="KAF2857246.1"/>
    <property type="molecule type" value="Genomic_DNA"/>
</dbReference>
<evidence type="ECO:0000313" key="3">
    <source>
        <dbReference type="Proteomes" id="UP000799421"/>
    </source>
</evidence>
<sequence>MTVIAKACGTLTSPSLQCRWRIILPQSNIKIRPRKRRVVGADLEPQTPDPSDAVKPYYKNDPLPPPQLDPITANPPSSFSQGEATVVVADQESELAEFSEKELGDKLLFLGSDVEQSDDETENESEWGKEAEQFDAENAEVHHPQSSRGYCAPPDLMVVEPPASPSYC</sequence>
<name>A0A6A7BPF6_9PEZI</name>
<accession>A0A6A7BPF6</accession>
<dbReference type="AlphaFoldDB" id="A0A6A7BPF6"/>